<name>A0A4Z0R556_9FIRM</name>
<keyword evidence="7" id="KW-0010">Activator</keyword>
<evidence type="ECO:0000256" key="1">
    <source>
        <dbReference type="ARBA" id="ARBA00002945"/>
    </source>
</evidence>
<evidence type="ECO:0000256" key="3">
    <source>
        <dbReference type="ARBA" id="ARBA00011643"/>
    </source>
</evidence>
<comment type="function">
    <text evidence="1">Antiterminator that binds to cis-acting regulatory sequences on the mRNA in the presence of histidine, thereby suppressing transcription termination and activating the hut operon for histidine utilization.</text>
</comment>
<evidence type="ECO:0000256" key="6">
    <source>
        <dbReference type="ARBA" id="ARBA00023015"/>
    </source>
</evidence>
<dbReference type="CDD" id="cd11640">
    <property type="entry name" value="HutP"/>
    <property type="match status" value="1"/>
</dbReference>
<dbReference type="GO" id="GO:0003723">
    <property type="term" value="F:RNA binding"/>
    <property type="evidence" value="ECO:0007669"/>
    <property type="project" value="UniProtKB-KW"/>
</dbReference>
<gene>
    <name evidence="9" type="ORF">E4K67_08210</name>
</gene>
<dbReference type="AlphaFoldDB" id="A0A4Z0R556"/>
<dbReference type="RefSeq" id="WP_135545954.1">
    <property type="nucleotide sequence ID" value="NZ_SPQQ01000003.1"/>
</dbReference>
<dbReference type="Pfam" id="PF09021">
    <property type="entry name" value="HutP"/>
    <property type="match status" value="1"/>
</dbReference>
<keyword evidence="5" id="KW-0694">RNA-binding</keyword>
<keyword evidence="8" id="KW-0804">Transcription</keyword>
<accession>A0A4Z0R556</accession>
<evidence type="ECO:0000256" key="4">
    <source>
        <dbReference type="ARBA" id="ARBA00019377"/>
    </source>
</evidence>
<comment type="similarity">
    <text evidence="2">Belongs to the HutP family.</text>
</comment>
<sequence>MEKILLRGGVIVQLTLDKDRNPSIERAAILLALTETREDEEELKKSLSELFDIRCAVTGLGGTVTNLGNSGRLLNSVMSTAINTGTLPKEARMIHALIHATSEASNSVFTHTNSNASLALKIGLATNFEWLAVAIYGQSSLHPLSEHARVGLGVMHL</sequence>
<comment type="caution">
    <text evidence="9">The sequence shown here is derived from an EMBL/GenBank/DDBJ whole genome shotgun (WGS) entry which is preliminary data.</text>
</comment>
<proteinExistence type="inferred from homology"/>
<dbReference type="InterPro" id="IPR036482">
    <property type="entry name" value="Regulatory_HutP_sf"/>
</dbReference>
<evidence type="ECO:0000256" key="5">
    <source>
        <dbReference type="ARBA" id="ARBA00022884"/>
    </source>
</evidence>
<dbReference type="OrthoDB" id="2388985at2"/>
<reference evidence="9 10" key="1">
    <citation type="submission" date="2019-03" db="EMBL/GenBank/DDBJ databases">
        <title>Draft Genome Sequence of Desulfosporosinus fructosivorans Strain 63.6F, Isolated from Marine Sediment in the Baltic Sea.</title>
        <authorList>
            <person name="Hausmann B."/>
            <person name="Vandieken V."/>
            <person name="Pjevac P."/>
            <person name="Schreck K."/>
            <person name="Herbold C.W."/>
            <person name="Loy A."/>
        </authorList>
    </citation>
    <scope>NUCLEOTIDE SEQUENCE [LARGE SCALE GENOMIC DNA]</scope>
    <source>
        <strain evidence="9 10">63.6F</strain>
    </source>
</reference>
<evidence type="ECO:0000313" key="10">
    <source>
        <dbReference type="Proteomes" id="UP000298460"/>
    </source>
</evidence>
<dbReference type="Gene3D" id="3.40.1510.10">
    <property type="entry name" value="Hut operon regulatory protein HutP"/>
    <property type="match status" value="1"/>
</dbReference>
<keyword evidence="6" id="KW-0805">Transcription regulation</keyword>
<evidence type="ECO:0000256" key="8">
    <source>
        <dbReference type="ARBA" id="ARBA00023163"/>
    </source>
</evidence>
<keyword evidence="10" id="KW-1185">Reference proteome</keyword>
<dbReference type="SUPFAM" id="SSF111064">
    <property type="entry name" value="Hut operon positive regulatory protein HutP"/>
    <property type="match status" value="1"/>
</dbReference>
<comment type="subunit">
    <text evidence="3">Homohexamer.</text>
</comment>
<protein>
    <recommendedName>
        <fullName evidence="4">Hut operon positive regulatory protein</fullName>
    </recommendedName>
</protein>
<dbReference type="Proteomes" id="UP000298460">
    <property type="component" value="Unassembled WGS sequence"/>
</dbReference>
<organism evidence="9 10">
    <name type="scientific">Desulfosporosinus fructosivorans</name>
    <dbReference type="NCBI Taxonomy" id="2018669"/>
    <lineage>
        <taxon>Bacteria</taxon>
        <taxon>Bacillati</taxon>
        <taxon>Bacillota</taxon>
        <taxon>Clostridia</taxon>
        <taxon>Eubacteriales</taxon>
        <taxon>Desulfitobacteriaceae</taxon>
        <taxon>Desulfosporosinus</taxon>
    </lineage>
</organism>
<dbReference type="EMBL" id="SPQQ01000003">
    <property type="protein sequence ID" value="TGE37970.1"/>
    <property type="molecule type" value="Genomic_DNA"/>
</dbReference>
<evidence type="ECO:0000256" key="2">
    <source>
        <dbReference type="ARBA" id="ARBA00009992"/>
    </source>
</evidence>
<evidence type="ECO:0000256" key="7">
    <source>
        <dbReference type="ARBA" id="ARBA00023159"/>
    </source>
</evidence>
<dbReference type="InterPro" id="IPR015111">
    <property type="entry name" value="Regulatory_HutP"/>
</dbReference>
<evidence type="ECO:0000313" key="9">
    <source>
        <dbReference type="EMBL" id="TGE37970.1"/>
    </source>
</evidence>